<dbReference type="GO" id="GO:0004674">
    <property type="term" value="F:protein serine/threonine kinase activity"/>
    <property type="evidence" value="ECO:0007669"/>
    <property type="project" value="UniProtKB-KW"/>
</dbReference>
<dbReference type="Proteomes" id="UP000269154">
    <property type="component" value="Unassembled WGS sequence"/>
</dbReference>
<dbReference type="Pfam" id="PF00069">
    <property type="entry name" value="Pkinase"/>
    <property type="match status" value="1"/>
</dbReference>
<name>A0A3N6R553_9CYAN</name>
<proteinExistence type="predicted"/>
<dbReference type="PANTHER" id="PTHR24363">
    <property type="entry name" value="SERINE/THREONINE PROTEIN KINASE"/>
    <property type="match status" value="1"/>
</dbReference>
<dbReference type="NCBIfam" id="NF045510">
    <property type="entry name" value="4Cys_prefix_kin"/>
    <property type="match status" value="1"/>
</dbReference>
<keyword evidence="12" id="KW-1185">Reference proteome</keyword>
<dbReference type="EC" id="2.7.11.1" evidence="1"/>
<evidence type="ECO:0000256" key="6">
    <source>
        <dbReference type="ARBA" id="ARBA00022840"/>
    </source>
</evidence>
<dbReference type="CDD" id="cd14014">
    <property type="entry name" value="STKc_PknB_like"/>
    <property type="match status" value="1"/>
</dbReference>
<dbReference type="GO" id="GO:0005524">
    <property type="term" value="F:ATP binding"/>
    <property type="evidence" value="ECO:0007669"/>
    <property type="project" value="UniProtKB-KW"/>
</dbReference>
<feature type="transmembrane region" description="Helical" evidence="9">
    <location>
        <begin position="343"/>
        <end position="363"/>
    </location>
</feature>
<dbReference type="SUPFAM" id="SSF56112">
    <property type="entry name" value="Protein kinase-like (PK-like)"/>
    <property type="match status" value="1"/>
</dbReference>
<protein>
    <recommendedName>
        <fullName evidence="1">non-specific serine/threonine protein kinase</fullName>
        <ecNumber evidence="1">2.7.11.1</ecNumber>
    </recommendedName>
</protein>
<evidence type="ECO:0000256" key="5">
    <source>
        <dbReference type="ARBA" id="ARBA00022777"/>
    </source>
</evidence>
<keyword evidence="3" id="KW-0808">Transferase</keyword>
<evidence type="ECO:0000313" key="12">
    <source>
        <dbReference type="Proteomes" id="UP000269154"/>
    </source>
</evidence>
<keyword evidence="9" id="KW-0812">Transmembrane</keyword>
<keyword evidence="5 11" id="KW-0418">Kinase</keyword>
<comment type="catalytic activity">
    <reaction evidence="7">
        <text>L-threonyl-[protein] + ATP = O-phospho-L-threonyl-[protein] + ADP + H(+)</text>
        <dbReference type="Rhea" id="RHEA:46608"/>
        <dbReference type="Rhea" id="RHEA-COMP:11060"/>
        <dbReference type="Rhea" id="RHEA-COMP:11605"/>
        <dbReference type="ChEBI" id="CHEBI:15378"/>
        <dbReference type="ChEBI" id="CHEBI:30013"/>
        <dbReference type="ChEBI" id="CHEBI:30616"/>
        <dbReference type="ChEBI" id="CHEBI:61977"/>
        <dbReference type="ChEBI" id="CHEBI:456216"/>
        <dbReference type="EC" id="2.7.11.1"/>
    </reaction>
</comment>
<keyword evidence="2 11" id="KW-0723">Serine/threonine-protein kinase</keyword>
<dbReference type="SMART" id="SM00220">
    <property type="entry name" value="S_TKc"/>
    <property type="match status" value="1"/>
</dbReference>
<dbReference type="EMBL" id="RCBY01000287">
    <property type="protein sequence ID" value="RQH26006.1"/>
    <property type="molecule type" value="Genomic_DNA"/>
</dbReference>
<dbReference type="InterPro" id="IPR008271">
    <property type="entry name" value="Ser/Thr_kinase_AS"/>
</dbReference>
<evidence type="ECO:0000256" key="9">
    <source>
        <dbReference type="SAM" id="Phobius"/>
    </source>
</evidence>
<sequence>MTVHQSVLSKVHCINPHCLSPIQPWGNNFCQSCGTPLLINDRYIPLRKLSAGGFAKIYIIWDQETQTERILKVLLESSPKALELFDQEAWVLASIRHSGIPRVETGDYFHLRKRNSQPAVGHSSQWFLPCLVMEKIDGCTLEEILEQYPQGCPDFYVINWLSQAVEILWELHRRKIIHRDIKPSNLMLREIQPSTLTKSSLSYSFHHQRKKRGQLVIIDFGGVKQISSYRIQPRETVAKRSTTRLVSPGYSPPEQINGGEIGPFTDFYALGRTCIHLLTGQYPAELEDPLTGKLKWRQLKPVHPALANLLDDMVSLDAAQRPATAAEVQVRLAKIYRRQKRSLRIYLLATLATTVKNSLIALLKNLSENINRLFFTLSKIFHQIVSGCVDTIWEMVLGAIGGSIGATFGLIFAYWSGIGDRLASIFTNLIFLVWDVPLNIGPEILVFGLAGLGTGVGLTDVGGLGQRRRYGLAAFMGIIGYILGGLCWQFSQVGSSVYTTKEDLIILEIMGKLSVGVATGVVTLGLGLRKHNFIYAFIVASLTAIVFLGLEQLNIFPELFLQFTFMNHSQPNLLEFFTSITFFSLLGCISGFCLGVSHYVIIPLLRWLGLR</sequence>
<organism evidence="11 12">
    <name type="scientific">Okeania hirsuta</name>
    <dbReference type="NCBI Taxonomy" id="1458930"/>
    <lineage>
        <taxon>Bacteria</taxon>
        <taxon>Bacillati</taxon>
        <taxon>Cyanobacteriota</taxon>
        <taxon>Cyanophyceae</taxon>
        <taxon>Oscillatoriophycideae</taxon>
        <taxon>Oscillatoriales</taxon>
        <taxon>Microcoleaceae</taxon>
        <taxon>Okeania</taxon>
    </lineage>
</organism>
<comment type="caution">
    <text evidence="11">The sequence shown here is derived from an EMBL/GenBank/DDBJ whole genome shotgun (WGS) entry which is preliminary data.</text>
</comment>
<evidence type="ECO:0000256" key="3">
    <source>
        <dbReference type="ARBA" id="ARBA00022679"/>
    </source>
</evidence>
<dbReference type="InterPro" id="IPR011009">
    <property type="entry name" value="Kinase-like_dom_sf"/>
</dbReference>
<dbReference type="OrthoDB" id="9762169at2"/>
<accession>A0A3N6R553</accession>
<keyword evidence="6" id="KW-0067">ATP-binding</keyword>
<dbReference type="PROSITE" id="PS50011">
    <property type="entry name" value="PROTEIN_KINASE_DOM"/>
    <property type="match status" value="1"/>
</dbReference>
<comment type="catalytic activity">
    <reaction evidence="8">
        <text>L-seryl-[protein] + ATP = O-phospho-L-seryl-[protein] + ADP + H(+)</text>
        <dbReference type="Rhea" id="RHEA:17989"/>
        <dbReference type="Rhea" id="RHEA-COMP:9863"/>
        <dbReference type="Rhea" id="RHEA-COMP:11604"/>
        <dbReference type="ChEBI" id="CHEBI:15378"/>
        <dbReference type="ChEBI" id="CHEBI:29999"/>
        <dbReference type="ChEBI" id="CHEBI:30616"/>
        <dbReference type="ChEBI" id="CHEBI:83421"/>
        <dbReference type="ChEBI" id="CHEBI:456216"/>
        <dbReference type="EC" id="2.7.11.1"/>
    </reaction>
</comment>
<feature type="transmembrane region" description="Helical" evidence="9">
    <location>
        <begin position="533"/>
        <end position="556"/>
    </location>
</feature>
<dbReference type="RefSeq" id="WP_124155539.1">
    <property type="nucleotide sequence ID" value="NZ_CAWOLW010000209.1"/>
</dbReference>
<feature type="transmembrane region" description="Helical" evidence="9">
    <location>
        <begin position="504"/>
        <end position="526"/>
    </location>
</feature>
<evidence type="ECO:0000256" key="8">
    <source>
        <dbReference type="ARBA" id="ARBA00048679"/>
    </source>
</evidence>
<dbReference type="PANTHER" id="PTHR24363:SF0">
    <property type="entry name" value="SERINE_THREONINE KINASE LIKE DOMAIN CONTAINING 1"/>
    <property type="match status" value="1"/>
</dbReference>
<dbReference type="Gene3D" id="3.30.200.20">
    <property type="entry name" value="Phosphorylase Kinase, domain 1"/>
    <property type="match status" value="1"/>
</dbReference>
<feature type="transmembrane region" description="Helical" evidence="9">
    <location>
        <begin position="472"/>
        <end position="492"/>
    </location>
</feature>
<feature type="domain" description="Protein kinase" evidence="10">
    <location>
        <begin position="43"/>
        <end position="347"/>
    </location>
</feature>
<dbReference type="Gene3D" id="1.10.510.10">
    <property type="entry name" value="Transferase(Phosphotransferase) domain 1"/>
    <property type="match status" value="1"/>
</dbReference>
<dbReference type="AlphaFoldDB" id="A0A3N6R553"/>
<dbReference type="PROSITE" id="PS00108">
    <property type="entry name" value="PROTEIN_KINASE_ST"/>
    <property type="match status" value="1"/>
</dbReference>
<keyword evidence="4" id="KW-0547">Nucleotide-binding</keyword>
<dbReference type="InterPro" id="IPR000719">
    <property type="entry name" value="Prot_kinase_dom"/>
</dbReference>
<evidence type="ECO:0000256" key="2">
    <source>
        <dbReference type="ARBA" id="ARBA00022527"/>
    </source>
</evidence>
<evidence type="ECO:0000256" key="4">
    <source>
        <dbReference type="ARBA" id="ARBA00022741"/>
    </source>
</evidence>
<evidence type="ECO:0000259" key="10">
    <source>
        <dbReference type="PROSITE" id="PS50011"/>
    </source>
</evidence>
<evidence type="ECO:0000313" key="11">
    <source>
        <dbReference type="EMBL" id="RQH26006.1"/>
    </source>
</evidence>
<keyword evidence="9" id="KW-1133">Transmembrane helix</keyword>
<evidence type="ECO:0000256" key="7">
    <source>
        <dbReference type="ARBA" id="ARBA00047899"/>
    </source>
</evidence>
<reference evidence="11 12" key="1">
    <citation type="journal article" date="2018" name="ACS Chem. Biol.">
        <title>Ketoreductase domain dysfunction expands chemodiversity: malyngamide biosynthesis in the cyanobacterium Okeania hirsuta.</title>
        <authorList>
            <person name="Moss N.A."/>
            <person name="Leao T."/>
            <person name="Rankin M."/>
            <person name="McCullough T.M."/>
            <person name="Qu P."/>
            <person name="Korobeynikov A."/>
            <person name="Smith J.L."/>
            <person name="Gerwick L."/>
            <person name="Gerwick W.H."/>
        </authorList>
    </citation>
    <scope>NUCLEOTIDE SEQUENCE [LARGE SCALE GENOMIC DNA]</scope>
    <source>
        <strain evidence="11 12">PAB10Feb10-1</strain>
    </source>
</reference>
<feature type="transmembrane region" description="Helical" evidence="9">
    <location>
        <begin position="395"/>
        <end position="415"/>
    </location>
</feature>
<feature type="transmembrane region" description="Helical" evidence="9">
    <location>
        <begin position="444"/>
        <end position="465"/>
    </location>
</feature>
<keyword evidence="9" id="KW-0472">Membrane</keyword>
<evidence type="ECO:0000256" key="1">
    <source>
        <dbReference type="ARBA" id="ARBA00012513"/>
    </source>
</evidence>
<feature type="transmembrane region" description="Helical" evidence="9">
    <location>
        <begin position="576"/>
        <end position="602"/>
    </location>
</feature>
<gene>
    <name evidence="11" type="ORF">D5R40_28745</name>
</gene>